<sequence length="366" mass="40371">MQARLIQQQRQTHPDSAQPAWLVTLAADSPIDFQPGDWVTVTGTNQPAWVDAILAQLQLSPDTPVSLRRAGQVSAREALTHHLEITLLDPALLGKLSRQFGYTDWPDRDAMRAYADSRDLLDLLIEYPDIADMGEQLLPLLTPLLPRYYSIASAPNPTAPTQFDILFKQIEIQRRGRSRYGVTSSSLAHAQPGDLFDIAIKPNPQFRLPADPATPITMIAAGTGLAPFLSFMQARVAQGANQGAHNNQLYFGETHAQQRFLAQHQLTAWQQAGLLNLVTAFSRDPQPAEHPSPYYVQHALIHQQAWLNAWQAGGHIYVCGSKQGLAKGVEAAIKQAWLAAGIYPASALEQAWLDARKAGRIQLDVY</sequence>
<dbReference type="Proteomes" id="UP000009232">
    <property type="component" value="Chromosome"/>
</dbReference>
<dbReference type="KEGG" id="tcy:Thicy_0278"/>
<dbReference type="SUPFAM" id="SSF52343">
    <property type="entry name" value="Ferredoxin reductase-like, C-terminal NADP-linked domain"/>
    <property type="match status" value="1"/>
</dbReference>
<organism evidence="6 7">
    <name type="scientific">Thiomicrospira cyclica (strain DSM 14477 / JCM 11371 / ALM1)</name>
    <name type="common">Thioalkalimicrobium cyclicum</name>
    <dbReference type="NCBI Taxonomy" id="717773"/>
    <lineage>
        <taxon>Bacteria</taxon>
        <taxon>Pseudomonadati</taxon>
        <taxon>Pseudomonadota</taxon>
        <taxon>Gammaproteobacteria</taxon>
        <taxon>Thiotrichales</taxon>
        <taxon>Piscirickettsiaceae</taxon>
        <taxon>Thiomicrospira</taxon>
    </lineage>
</organism>
<dbReference type="InterPro" id="IPR023173">
    <property type="entry name" value="NADPH_Cyt_P450_Rdtase_alpha"/>
</dbReference>
<dbReference type="InterPro" id="IPR001433">
    <property type="entry name" value="OxRdtase_FAD/NAD-bd"/>
</dbReference>
<dbReference type="RefSeq" id="WP_013834837.1">
    <property type="nucleotide sequence ID" value="NC_015581.1"/>
</dbReference>
<accession>F6DA17</accession>
<proteinExistence type="predicted"/>
<dbReference type="PANTHER" id="PTHR19384:SF128">
    <property type="entry name" value="NADPH OXIDOREDUCTASE A"/>
    <property type="match status" value="1"/>
</dbReference>
<evidence type="ECO:0000256" key="2">
    <source>
        <dbReference type="ARBA" id="ARBA00022630"/>
    </source>
</evidence>
<dbReference type="PROSITE" id="PS51384">
    <property type="entry name" value="FAD_FR"/>
    <property type="match status" value="1"/>
</dbReference>
<gene>
    <name evidence="6" type="ordered locus">Thicy_0278</name>
</gene>
<protein>
    <submittedName>
        <fullName evidence="6">NADPH--hemoprotein reductase</fullName>
        <ecNumber evidence="6">1.6.2.4</ecNumber>
    </submittedName>
</protein>
<dbReference type="InterPro" id="IPR017927">
    <property type="entry name" value="FAD-bd_FR_type"/>
</dbReference>
<dbReference type="STRING" id="717773.Thicy_0278"/>
<dbReference type="GO" id="GO:0010181">
    <property type="term" value="F:FMN binding"/>
    <property type="evidence" value="ECO:0007669"/>
    <property type="project" value="TreeGrafter"/>
</dbReference>
<dbReference type="eggNOG" id="COG0369">
    <property type="taxonomic scope" value="Bacteria"/>
</dbReference>
<comment type="cofactor">
    <cofactor evidence="1">
        <name>FMN</name>
        <dbReference type="ChEBI" id="CHEBI:58210"/>
    </cofactor>
</comment>
<dbReference type="GO" id="GO:0019344">
    <property type="term" value="P:cysteine biosynthetic process"/>
    <property type="evidence" value="ECO:0007669"/>
    <property type="project" value="UniProtKB-KW"/>
</dbReference>
<dbReference type="GO" id="GO:0005829">
    <property type="term" value="C:cytosol"/>
    <property type="evidence" value="ECO:0007669"/>
    <property type="project" value="TreeGrafter"/>
</dbReference>
<dbReference type="Gene3D" id="1.20.990.10">
    <property type="entry name" value="NADPH-cytochrome p450 Reductase, Chain A, domain 3"/>
    <property type="match status" value="1"/>
</dbReference>
<dbReference type="EMBL" id="CP002776">
    <property type="protein sequence ID" value="AEG31054.1"/>
    <property type="molecule type" value="Genomic_DNA"/>
</dbReference>
<keyword evidence="2" id="KW-0285">Flavoprotein</keyword>
<dbReference type="GO" id="GO:0050660">
    <property type="term" value="F:flavin adenine dinucleotide binding"/>
    <property type="evidence" value="ECO:0007669"/>
    <property type="project" value="TreeGrafter"/>
</dbReference>
<evidence type="ECO:0000313" key="7">
    <source>
        <dbReference type="Proteomes" id="UP000009232"/>
    </source>
</evidence>
<keyword evidence="6" id="KW-0560">Oxidoreductase</keyword>
<keyword evidence="3" id="KW-0288">FMN</keyword>
<evidence type="ECO:0000256" key="1">
    <source>
        <dbReference type="ARBA" id="ARBA00001917"/>
    </source>
</evidence>
<evidence type="ECO:0000256" key="4">
    <source>
        <dbReference type="ARBA" id="ARBA00023192"/>
    </source>
</evidence>
<dbReference type="PANTHER" id="PTHR19384">
    <property type="entry name" value="NITRIC OXIDE SYNTHASE-RELATED"/>
    <property type="match status" value="1"/>
</dbReference>
<dbReference type="SUPFAM" id="SSF63380">
    <property type="entry name" value="Riboflavin synthase domain-like"/>
    <property type="match status" value="1"/>
</dbReference>
<dbReference type="Gene3D" id="3.40.50.80">
    <property type="entry name" value="Nucleotide-binding domain of ferredoxin-NADP reductase (FNR) module"/>
    <property type="match status" value="1"/>
</dbReference>
<evidence type="ECO:0000256" key="3">
    <source>
        <dbReference type="ARBA" id="ARBA00022643"/>
    </source>
</evidence>
<keyword evidence="4" id="KW-0028">Amino-acid biosynthesis</keyword>
<dbReference type="Pfam" id="PF00175">
    <property type="entry name" value="NAD_binding_1"/>
    <property type="match status" value="1"/>
</dbReference>
<dbReference type="AlphaFoldDB" id="F6DA17"/>
<dbReference type="InterPro" id="IPR017938">
    <property type="entry name" value="Riboflavin_synthase-like_b-brl"/>
</dbReference>
<evidence type="ECO:0000259" key="5">
    <source>
        <dbReference type="PROSITE" id="PS51384"/>
    </source>
</evidence>
<name>F6DA17_THICA</name>
<dbReference type="PRINTS" id="PR00371">
    <property type="entry name" value="FPNCR"/>
</dbReference>
<reference evidence="6 7" key="1">
    <citation type="submission" date="2011-05" db="EMBL/GenBank/DDBJ databases">
        <title>Complete sequence of Thioalkalimicrobium cyclicum ALM1.</title>
        <authorList>
            <consortium name="US DOE Joint Genome Institute"/>
            <person name="Lucas S."/>
            <person name="Han J."/>
            <person name="Lapidus A."/>
            <person name="Cheng J.-F."/>
            <person name="Goodwin L."/>
            <person name="Pitluck S."/>
            <person name="Peters L."/>
            <person name="Mikhailova N."/>
            <person name="Davenport K."/>
            <person name="Han C."/>
            <person name="Tapia R."/>
            <person name="Land M."/>
            <person name="Hauser L."/>
            <person name="Kyrpides N."/>
            <person name="Ivanova N."/>
            <person name="Pagani I."/>
            <person name="Kappler U."/>
            <person name="Woyke T."/>
        </authorList>
    </citation>
    <scope>NUCLEOTIDE SEQUENCE [LARGE SCALE GENOMIC DNA]</scope>
    <source>
        <strain evidence="7">DSM 14477 / JCM 11371 / ALM1</strain>
    </source>
</reference>
<dbReference type="OrthoDB" id="9816402at2"/>
<dbReference type="InterPro" id="IPR039261">
    <property type="entry name" value="FNR_nucleotide-bd"/>
</dbReference>
<dbReference type="InterPro" id="IPR001709">
    <property type="entry name" value="Flavoprot_Pyr_Nucl_cyt_Rdtase"/>
</dbReference>
<feature type="domain" description="FAD-binding FR-type" evidence="5">
    <location>
        <begin position="1"/>
        <end position="209"/>
    </location>
</feature>
<dbReference type="GO" id="GO:0003958">
    <property type="term" value="F:NADPH-hemoprotein reductase activity"/>
    <property type="evidence" value="ECO:0007669"/>
    <property type="project" value="UniProtKB-EC"/>
</dbReference>
<dbReference type="EC" id="1.6.2.4" evidence="6"/>
<evidence type="ECO:0000313" key="6">
    <source>
        <dbReference type="EMBL" id="AEG31054.1"/>
    </source>
</evidence>
<dbReference type="HOGENOM" id="CLU_001570_17_0_6"/>
<keyword evidence="4" id="KW-0198">Cysteine biosynthesis</keyword>
<keyword evidence="7" id="KW-1185">Reference proteome</keyword>
<dbReference type="Gene3D" id="2.40.30.10">
    <property type="entry name" value="Translation factors"/>
    <property type="match status" value="1"/>
</dbReference>